<feature type="signal peptide" evidence="1">
    <location>
        <begin position="1"/>
        <end position="21"/>
    </location>
</feature>
<dbReference type="AlphaFoldDB" id="A0A1V4GT97"/>
<evidence type="ECO:0000313" key="2">
    <source>
        <dbReference type="EMBL" id="OPH35852.1"/>
    </source>
</evidence>
<name>A0A1V4GT97_MORLA</name>
<accession>A0A1V4GT97</accession>
<protein>
    <submittedName>
        <fullName evidence="2">Uncharacterized protein</fullName>
    </submittedName>
</protein>
<feature type="chain" id="PRO_5012528107" evidence="1">
    <location>
        <begin position="22"/>
        <end position="206"/>
    </location>
</feature>
<gene>
    <name evidence="2" type="ORF">B5J94_08550</name>
</gene>
<keyword evidence="1" id="KW-0732">Signal</keyword>
<comment type="caution">
    <text evidence="2">The sequence shown here is derived from an EMBL/GenBank/DDBJ whole genome shotgun (WGS) entry which is preliminary data.</text>
</comment>
<evidence type="ECO:0000313" key="3">
    <source>
        <dbReference type="Proteomes" id="UP000191025"/>
    </source>
</evidence>
<sequence length="206" mass="24871">MKLFKIMTAIAVLSLTSLSHAMSYYYKVMLSDEQMARHLDKYDTLKFFKYTTVYDEIKDKIRYEFPERYLLSENGITHIRFFLGERYTDEADWQLWMDRHDPNKVNIMTNSDKEKMIILISTITDDRQKAEQLFNELYLAYLERYEKLKDLPECKQYCPISVTIQYEDKDIDLHGKIDERNILQNYPENRHSIDIFFIKLPIRSSL</sequence>
<organism evidence="2 3">
    <name type="scientific">Moraxella lacunata</name>
    <dbReference type="NCBI Taxonomy" id="477"/>
    <lineage>
        <taxon>Bacteria</taxon>
        <taxon>Pseudomonadati</taxon>
        <taxon>Pseudomonadota</taxon>
        <taxon>Gammaproteobacteria</taxon>
        <taxon>Moraxellales</taxon>
        <taxon>Moraxellaceae</taxon>
        <taxon>Moraxella</taxon>
    </lineage>
</organism>
<reference evidence="3" key="1">
    <citation type="submission" date="2017-03" db="EMBL/GenBank/DDBJ databases">
        <title>Draft genome sequence of Moraxella equi CCUG 4950T type strain.</title>
        <authorList>
            <person name="Salva-Serra F."/>
            <person name="Engstrom-Jakobsson H."/>
            <person name="Thorell K."/>
            <person name="Jaen-Luchoro D."/>
            <person name="Gonzales-Siles L."/>
            <person name="Karlsson R."/>
            <person name="Yazdan S."/>
            <person name="Boulund F."/>
            <person name="Johnning A."/>
            <person name="Engstrand L."/>
            <person name="Kristiansson E."/>
            <person name="Moore E."/>
        </authorList>
    </citation>
    <scope>NUCLEOTIDE SEQUENCE [LARGE SCALE GENOMIC DNA]</scope>
    <source>
        <strain evidence="3">CCUG 4441</strain>
    </source>
</reference>
<evidence type="ECO:0000256" key="1">
    <source>
        <dbReference type="SAM" id="SignalP"/>
    </source>
</evidence>
<dbReference type="Proteomes" id="UP000191025">
    <property type="component" value="Unassembled WGS sequence"/>
</dbReference>
<dbReference type="RefSeq" id="WP_079364063.1">
    <property type="nucleotide sequence ID" value="NZ_MXAN01000056.1"/>
</dbReference>
<proteinExistence type="predicted"/>
<dbReference type="EMBL" id="MXAN01000056">
    <property type="protein sequence ID" value="OPH35852.1"/>
    <property type="molecule type" value="Genomic_DNA"/>
</dbReference>